<evidence type="ECO:0000256" key="8">
    <source>
        <dbReference type="ARBA" id="ARBA00022801"/>
    </source>
</evidence>
<keyword evidence="12" id="KW-0482">Metalloprotease</keyword>
<evidence type="ECO:0000256" key="12">
    <source>
        <dbReference type="ARBA" id="ARBA00023049"/>
    </source>
</evidence>
<dbReference type="AlphaFoldDB" id="A7SPP2"/>
<evidence type="ECO:0000259" key="18">
    <source>
        <dbReference type="Pfam" id="PF04253"/>
    </source>
</evidence>
<keyword evidence="7" id="KW-0479">Metal-binding</keyword>
<accession>A7SPP2</accession>
<evidence type="ECO:0000256" key="3">
    <source>
        <dbReference type="ARBA" id="ARBA00005634"/>
    </source>
</evidence>
<sequence>MDRYLTERPHHAGSPRNTLLAEEIARRWRSYGFDKVEMPRYNVLQNLPMEEDPSFAAIVDDKGAILHQFQEKETPLTTFERKHEPEVMPSFLSSPLNASVDGDVVYVNYGRDEDFDKLKELGVSVKGRIAFMRMGRVYRGNKVRSAGYNGAIAALIYQDPEQFAPEGPNNTFPNSWWLPDTGIQRGGAGLGSWPGDPLTTGYPAVDGIYRMPVSKLGQPKIPSYGLSYGDALKILKRMKGKNPGFNDDCSPSTGPDVPPHWEGKLDVRYRLGPGFTQENTKVHLTTKSKRVMHPIFNVIGTIRGREEPDRYVIVGNHRDSWVFGASDPSSGTAIQMEVSRGLGELLKRGWRPRRTIILCSWDSEERGVSGSTEWVEEHAQILRRRAVVYLNIDTGVSGNFSLNVDGSPLIEKILVATSKEVQDPTTKHAASMYDVITERDKTKLRGGVPVCDNLALGSDYVAFYHLIGVSSADWSYIFGDKKHKIRRSYPLYHSIHDNFEWMKRFVDPQFQIHLAVGKFTSRMVMKMANSIVLPFNATNFALKLKSEINELKRLPGLDKSPVDLRWLINATNVFVDRAVKFDTAVTHMVKSDLLARRRVNDQLMQVDRAFINTLVQTSRLYDRHVLYGPDWTNIYKGVYFHLVKRAIRDAEAGKDSWDAVEKEVSVLTFCLRSAAEMLEPEE</sequence>
<dbReference type="FunFam" id="3.50.30.30:FF:000045">
    <property type="entry name" value="Predicted protein"/>
    <property type="match status" value="1"/>
</dbReference>
<dbReference type="InterPro" id="IPR036757">
    <property type="entry name" value="TFR-like_dimer_dom_sf"/>
</dbReference>
<dbReference type="PhylomeDB" id="A7SPP2"/>
<dbReference type="InterPro" id="IPR046450">
    <property type="entry name" value="PA_dom_sf"/>
</dbReference>
<comment type="cofactor">
    <cofactor evidence="1">
        <name>Zn(2+)</name>
        <dbReference type="ChEBI" id="CHEBI:29105"/>
    </cofactor>
</comment>
<proteinExistence type="inferred from homology"/>
<evidence type="ECO:0000256" key="11">
    <source>
        <dbReference type="ARBA" id="ARBA00022989"/>
    </source>
</evidence>
<keyword evidence="21" id="KW-1185">Reference proteome</keyword>
<evidence type="ECO:0000256" key="7">
    <source>
        <dbReference type="ARBA" id="ARBA00022723"/>
    </source>
</evidence>
<keyword evidence="8" id="KW-0378">Hydrolase</keyword>
<dbReference type="GO" id="GO:0004180">
    <property type="term" value="F:carboxypeptidase activity"/>
    <property type="evidence" value="ECO:0000318"/>
    <property type="project" value="GO_Central"/>
</dbReference>
<evidence type="ECO:0000256" key="13">
    <source>
        <dbReference type="ARBA" id="ARBA00023136"/>
    </source>
</evidence>
<keyword evidence="5" id="KW-0645">Protease</keyword>
<dbReference type="eggNOG" id="KOG2195">
    <property type="taxonomic scope" value="Eukaryota"/>
</dbReference>
<dbReference type="EC" id="3.4.17.21" evidence="16"/>
<dbReference type="InterPro" id="IPR007484">
    <property type="entry name" value="Peptidase_M28"/>
</dbReference>
<feature type="domain" description="Transferrin receptor-like dimerisation" evidence="18">
    <location>
        <begin position="562"/>
        <end position="679"/>
    </location>
</feature>
<evidence type="ECO:0000256" key="15">
    <source>
        <dbReference type="ARBA" id="ARBA00052003"/>
    </source>
</evidence>
<dbReference type="Gene3D" id="3.50.30.30">
    <property type="match status" value="1"/>
</dbReference>
<evidence type="ECO:0000256" key="9">
    <source>
        <dbReference type="ARBA" id="ARBA00022833"/>
    </source>
</evidence>
<comment type="similarity">
    <text evidence="3">Belongs to the peptidase M28 family. M28B subfamily.</text>
</comment>
<dbReference type="PANTHER" id="PTHR10404:SF78">
    <property type="entry name" value="N-ACETYLATED ALPHA-LINKED ACIDIC DIPEPTIDASE 2"/>
    <property type="match status" value="1"/>
</dbReference>
<dbReference type="EMBL" id="DS469735">
    <property type="protein sequence ID" value="EDO34357.1"/>
    <property type="molecule type" value="Genomic_DNA"/>
</dbReference>
<dbReference type="SUPFAM" id="SSF52025">
    <property type="entry name" value="PA domain"/>
    <property type="match status" value="1"/>
</dbReference>
<evidence type="ECO:0000313" key="20">
    <source>
        <dbReference type="EMBL" id="EDO34357.1"/>
    </source>
</evidence>
<dbReference type="PANTHER" id="PTHR10404">
    <property type="entry name" value="N-ACETYLATED-ALPHA-LINKED ACIDIC DIPEPTIDASE"/>
    <property type="match status" value="1"/>
</dbReference>
<dbReference type="OMA" id="NIRRAYP"/>
<evidence type="ECO:0000256" key="5">
    <source>
        <dbReference type="ARBA" id="ARBA00022670"/>
    </source>
</evidence>
<evidence type="ECO:0000256" key="4">
    <source>
        <dbReference type="ARBA" id="ARBA00022645"/>
    </source>
</evidence>
<dbReference type="Proteomes" id="UP000001593">
    <property type="component" value="Unassembled WGS sequence"/>
</dbReference>
<dbReference type="InterPro" id="IPR003137">
    <property type="entry name" value="PA_domain"/>
</dbReference>
<dbReference type="InParanoid" id="A7SPP2"/>
<dbReference type="Pfam" id="PF04389">
    <property type="entry name" value="Peptidase_M28"/>
    <property type="match status" value="1"/>
</dbReference>
<evidence type="ECO:0000259" key="19">
    <source>
        <dbReference type="Pfam" id="PF04389"/>
    </source>
</evidence>
<feature type="domain" description="PA" evidence="17">
    <location>
        <begin position="101"/>
        <end position="186"/>
    </location>
</feature>
<keyword evidence="14" id="KW-0325">Glycoprotein</keyword>
<name>A7SPP2_NEMVE</name>
<reference evidence="20 21" key="1">
    <citation type="journal article" date="2007" name="Science">
        <title>Sea anemone genome reveals ancestral eumetazoan gene repertoire and genomic organization.</title>
        <authorList>
            <person name="Putnam N.H."/>
            <person name="Srivastava M."/>
            <person name="Hellsten U."/>
            <person name="Dirks B."/>
            <person name="Chapman J."/>
            <person name="Salamov A."/>
            <person name="Terry A."/>
            <person name="Shapiro H."/>
            <person name="Lindquist E."/>
            <person name="Kapitonov V.V."/>
            <person name="Jurka J."/>
            <person name="Genikhovich G."/>
            <person name="Grigoriev I.V."/>
            <person name="Lucas S.M."/>
            <person name="Steele R.E."/>
            <person name="Finnerty J.R."/>
            <person name="Technau U."/>
            <person name="Martindale M.Q."/>
            <person name="Rokhsar D.S."/>
        </authorList>
    </citation>
    <scope>NUCLEOTIDE SEQUENCE [LARGE SCALE GENOMIC DNA]</scope>
    <source>
        <strain evidence="21">CH2 X CH6</strain>
    </source>
</reference>
<keyword evidence="4" id="KW-0121">Carboxypeptidase</keyword>
<keyword evidence="6" id="KW-0812">Transmembrane</keyword>
<dbReference type="FunFam" id="1.20.930.40:FF:000001">
    <property type="entry name" value="N-acetylated-alpha-linked acidic dipeptidase 2"/>
    <property type="match status" value="1"/>
</dbReference>
<dbReference type="GO" id="GO:0046872">
    <property type="term" value="F:metal ion binding"/>
    <property type="evidence" value="ECO:0007669"/>
    <property type="project" value="UniProtKB-KW"/>
</dbReference>
<evidence type="ECO:0000256" key="1">
    <source>
        <dbReference type="ARBA" id="ARBA00001947"/>
    </source>
</evidence>
<feature type="domain" description="Peptidase M28" evidence="19">
    <location>
        <begin position="297"/>
        <end position="500"/>
    </location>
</feature>
<dbReference type="InterPro" id="IPR039373">
    <property type="entry name" value="Peptidase_M28B"/>
</dbReference>
<keyword evidence="9" id="KW-0862">Zinc</keyword>
<dbReference type="GO" id="GO:0016020">
    <property type="term" value="C:membrane"/>
    <property type="evidence" value="ECO:0007669"/>
    <property type="project" value="UniProtKB-SubCell"/>
</dbReference>
<comment type="subcellular location">
    <subcellularLocation>
        <location evidence="2">Membrane</location>
        <topology evidence="2">Single-pass type II membrane protein</topology>
    </subcellularLocation>
</comment>
<dbReference type="FunFam" id="3.40.630.10:FF:000009">
    <property type="entry name" value="N-acetylated-alpha-linked acidic dipeptidase 2"/>
    <property type="match status" value="1"/>
</dbReference>
<organism evidence="20 21">
    <name type="scientific">Nematostella vectensis</name>
    <name type="common">Starlet sea anemone</name>
    <dbReference type="NCBI Taxonomy" id="45351"/>
    <lineage>
        <taxon>Eukaryota</taxon>
        <taxon>Metazoa</taxon>
        <taxon>Cnidaria</taxon>
        <taxon>Anthozoa</taxon>
        <taxon>Hexacorallia</taxon>
        <taxon>Actiniaria</taxon>
        <taxon>Edwardsiidae</taxon>
        <taxon>Nematostella</taxon>
    </lineage>
</organism>
<dbReference type="GO" id="GO:0004181">
    <property type="term" value="F:metallocarboxypeptidase activity"/>
    <property type="evidence" value="ECO:0007669"/>
    <property type="project" value="UniProtKB-EC"/>
</dbReference>
<dbReference type="Gene3D" id="1.20.930.40">
    <property type="entry name" value="Transferrin receptor-like, dimerisation domain"/>
    <property type="match status" value="1"/>
</dbReference>
<dbReference type="Pfam" id="PF02225">
    <property type="entry name" value="PA"/>
    <property type="match status" value="1"/>
</dbReference>
<keyword evidence="13" id="KW-0472">Membrane</keyword>
<evidence type="ECO:0000256" key="10">
    <source>
        <dbReference type="ARBA" id="ARBA00022968"/>
    </source>
</evidence>
<dbReference type="InterPro" id="IPR007365">
    <property type="entry name" value="TFR-like_dimer_dom"/>
</dbReference>
<evidence type="ECO:0000313" key="21">
    <source>
        <dbReference type="Proteomes" id="UP000001593"/>
    </source>
</evidence>
<keyword evidence="10" id="KW-0735">Signal-anchor</keyword>
<evidence type="ECO:0000256" key="2">
    <source>
        <dbReference type="ARBA" id="ARBA00004606"/>
    </source>
</evidence>
<keyword evidence="11" id="KW-1133">Transmembrane helix</keyword>
<dbReference type="Pfam" id="PF04253">
    <property type="entry name" value="TFR_dimer"/>
    <property type="match status" value="1"/>
</dbReference>
<dbReference type="Gene3D" id="3.40.630.10">
    <property type="entry name" value="Zn peptidases"/>
    <property type="match status" value="1"/>
</dbReference>
<evidence type="ECO:0000259" key="17">
    <source>
        <dbReference type="Pfam" id="PF02225"/>
    </source>
</evidence>
<dbReference type="SUPFAM" id="SSF53187">
    <property type="entry name" value="Zn-dependent exopeptidases"/>
    <property type="match status" value="1"/>
</dbReference>
<dbReference type="SUPFAM" id="SSF47672">
    <property type="entry name" value="Transferrin receptor-like dimerisation domain"/>
    <property type="match status" value="1"/>
</dbReference>
<dbReference type="CDD" id="cd08022">
    <property type="entry name" value="M28_PSMA_like"/>
    <property type="match status" value="1"/>
</dbReference>
<dbReference type="GO" id="GO:0006508">
    <property type="term" value="P:proteolysis"/>
    <property type="evidence" value="ECO:0007669"/>
    <property type="project" value="UniProtKB-KW"/>
</dbReference>
<gene>
    <name evidence="20" type="ORF">NEMVEDRAFT_v1g126198</name>
</gene>
<evidence type="ECO:0000256" key="6">
    <source>
        <dbReference type="ARBA" id="ARBA00022692"/>
    </source>
</evidence>
<comment type="catalytic activity">
    <reaction evidence="15">
        <text>Release of an unsubstituted, C-terminal glutamyl residue, typically from Ac-Asp-Glu or folylpoly-gamma-glutamates.</text>
        <dbReference type="EC" id="3.4.17.21"/>
    </reaction>
</comment>
<protein>
    <recommendedName>
        <fullName evidence="16">glutamate carboxypeptidase II</fullName>
        <ecNumber evidence="16">3.4.17.21</ecNumber>
    </recommendedName>
</protein>
<evidence type="ECO:0000256" key="14">
    <source>
        <dbReference type="ARBA" id="ARBA00023180"/>
    </source>
</evidence>
<evidence type="ECO:0000256" key="16">
    <source>
        <dbReference type="ARBA" id="ARBA00066561"/>
    </source>
</evidence>
<dbReference type="HOGENOM" id="CLU_005688_3_2_1"/>